<dbReference type="EMBL" id="LFVU01000004">
    <property type="protein sequence ID" value="KMT22785.1"/>
    <property type="molecule type" value="Genomic_DNA"/>
</dbReference>
<organism evidence="2 3">
    <name type="scientific">Clostridium cylindrosporum DSM 605</name>
    <dbReference type="NCBI Taxonomy" id="1121307"/>
    <lineage>
        <taxon>Bacteria</taxon>
        <taxon>Bacillati</taxon>
        <taxon>Bacillota</taxon>
        <taxon>Clostridia</taxon>
        <taxon>Eubacteriales</taxon>
        <taxon>Clostridiaceae</taxon>
        <taxon>Clostridium</taxon>
    </lineage>
</organism>
<comment type="caution">
    <text evidence="2">The sequence shown here is derived from an EMBL/GenBank/DDBJ whole genome shotgun (WGS) entry which is preliminary data.</text>
</comment>
<evidence type="ECO:0000256" key="1">
    <source>
        <dbReference type="SAM" id="Phobius"/>
    </source>
</evidence>
<protein>
    <submittedName>
        <fullName evidence="2">ATP synthase I chain</fullName>
    </submittedName>
</protein>
<keyword evidence="3" id="KW-1185">Reference proteome</keyword>
<feature type="transmembrane region" description="Helical" evidence="1">
    <location>
        <begin position="103"/>
        <end position="124"/>
    </location>
</feature>
<dbReference type="AlphaFoldDB" id="A0A0J8D9Q3"/>
<dbReference type="Proteomes" id="UP000036756">
    <property type="component" value="Unassembled WGS sequence"/>
</dbReference>
<proteinExistence type="predicted"/>
<name>A0A0J8D9Q3_CLOCY</name>
<accession>A0A0J8D9Q3</accession>
<evidence type="ECO:0000313" key="3">
    <source>
        <dbReference type="Proteomes" id="UP000036756"/>
    </source>
</evidence>
<gene>
    <name evidence="2" type="ORF">CLCY_5c00240</name>
</gene>
<keyword evidence="1" id="KW-0812">Transmembrane</keyword>
<keyword evidence="1" id="KW-1133">Transmembrane helix</keyword>
<keyword evidence="1" id="KW-0472">Membrane</keyword>
<dbReference type="STRING" id="1121307.CLCY_5c00240"/>
<feature type="transmembrane region" description="Helical" evidence="1">
    <location>
        <begin position="20"/>
        <end position="40"/>
    </location>
</feature>
<feature type="transmembrane region" description="Helical" evidence="1">
    <location>
        <begin position="78"/>
        <end position="97"/>
    </location>
</feature>
<reference evidence="2 3" key="1">
    <citation type="submission" date="2015-06" db="EMBL/GenBank/DDBJ databases">
        <title>Draft genome sequence of the purine-degrading Clostridium cylindrosporum HC-1 (DSM 605).</title>
        <authorList>
            <person name="Poehlein A."/>
            <person name="Schiel-Bengelsdorf B."/>
            <person name="Bengelsdorf F."/>
            <person name="Daniel R."/>
            <person name="Duerre P."/>
        </authorList>
    </citation>
    <scope>NUCLEOTIDE SEQUENCE [LARGE SCALE GENOMIC DNA]</scope>
    <source>
        <strain evidence="2 3">DSM 605</strain>
    </source>
</reference>
<evidence type="ECO:0000313" key="2">
    <source>
        <dbReference type="EMBL" id="KMT22785.1"/>
    </source>
</evidence>
<sequence>MAGGIMDNSIVDLLIEKTKIAGVTSIFIGVISMICLGLEFGINYYYGFFIGILNFIFFSIGSYKLIDKGSGKAKTVQFLLFIARYVIVAIALSIAVTEFGANVFALFIGLLTINISLVISVIPVKFKKRKEV</sequence>
<feature type="transmembrane region" description="Helical" evidence="1">
    <location>
        <begin position="46"/>
        <end position="66"/>
    </location>
</feature>
<dbReference type="PATRIC" id="fig|1121307.3.peg.1956"/>